<dbReference type="InterPro" id="IPR006066">
    <property type="entry name" value="NO2/SO3_Rdtase_FeS/sirohaem_BS"/>
</dbReference>
<keyword evidence="4" id="KW-0479">Metal-binding</keyword>
<dbReference type="AlphaFoldDB" id="A0A517SRC1"/>
<dbReference type="SUPFAM" id="SSF55124">
    <property type="entry name" value="Nitrite/Sulfite reductase N-terminal domain-like"/>
    <property type="match status" value="2"/>
</dbReference>
<evidence type="ECO:0000313" key="11">
    <source>
        <dbReference type="Proteomes" id="UP000315003"/>
    </source>
</evidence>
<comment type="similarity">
    <text evidence="1">Belongs to the nitrite and sulfite reductase 4Fe-4S domain family.</text>
</comment>
<feature type="domain" description="Nitrite/sulphite reductase 4Fe-4S" evidence="8">
    <location>
        <begin position="199"/>
        <end position="360"/>
    </location>
</feature>
<dbReference type="OrthoDB" id="9803707at2"/>
<feature type="domain" description="Nitrite/Sulfite reductase ferredoxin-like" evidence="9">
    <location>
        <begin position="384"/>
        <end position="450"/>
    </location>
</feature>
<dbReference type="PROSITE" id="PS00365">
    <property type="entry name" value="NIR_SIR"/>
    <property type="match status" value="1"/>
</dbReference>
<keyword evidence="3" id="KW-0349">Heme</keyword>
<organism evidence="10 11">
    <name type="scientific">Stieleria bergensis</name>
    <dbReference type="NCBI Taxonomy" id="2528025"/>
    <lineage>
        <taxon>Bacteria</taxon>
        <taxon>Pseudomonadati</taxon>
        <taxon>Planctomycetota</taxon>
        <taxon>Planctomycetia</taxon>
        <taxon>Pirellulales</taxon>
        <taxon>Pirellulaceae</taxon>
        <taxon>Stieleria</taxon>
    </lineage>
</organism>
<reference evidence="10 11" key="1">
    <citation type="submission" date="2019-02" db="EMBL/GenBank/DDBJ databases">
        <title>Deep-cultivation of Planctomycetes and their phenomic and genomic characterization uncovers novel biology.</title>
        <authorList>
            <person name="Wiegand S."/>
            <person name="Jogler M."/>
            <person name="Boedeker C."/>
            <person name="Pinto D."/>
            <person name="Vollmers J."/>
            <person name="Rivas-Marin E."/>
            <person name="Kohn T."/>
            <person name="Peeters S.H."/>
            <person name="Heuer A."/>
            <person name="Rast P."/>
            <person name="Oberbeckmann S."/>
            <person name="Bunk B."/>
            <person name="Jeske O."/>
            <person name="Meyerdierks A."/>
            <person name="Storesund J.E."/>
            <person name="Kallscheuer N."/>
            <person name="Luecker S."/>
            <person name="Lage O.M."/>
            <person name="Pohl T."/>
            <person name="Merkel B.J."/>
            <person name="Hornburger P."/>
            <person name="Mueller R.-W."/>
            <person name="Bruemmer F."/>
            <person name="Labrenz M."/>
            <person name="Spormann A.M."/>
            <person name="Op den Camp H."/>
            <person name="Overmann J."/>
            <person name="Amann R."/>
            <person name="Jetten M.S.M."/>
            <person name="Mascher T."/>
            <person name="Medema M.H."/>
            <person name="Devos D.P."/>
            <person name="Kaster A.-K."/>
            <person name="Ovreas L."/>
            <person name="Rohde M."/>
            <person name="Galperin M.Y."/>
            <person name="Jogler C."/>
        </authorList>
    </citation>
    <scope>NUCLEOTIDE SEQUENCE [LARGE SCALE GENOMIC DNA]</scope>
    <source>
        <strain evidence="10 11">SV_7m_r</strain>
    </source>
</reference>
<name>A0A517SRC1_9BACT</name>
<evidence type="ECO:0000259" key="8">
    <source>
        <dbReference type="Pfam" id="PF01077"/>
    </source>
</evidence>
<dbReference type="GO" id="GO:0020037">
    <property type="term" value="F:heme binding"/>
    <property type="evidence" value="ECO:0007669"/>
    <property type="project" value="InterPro"/>
</dbReference>
<dbReference type="InterPro" id="IPR036136">
    <property type="entry name" value="Nit/Sulf_reduc_fer-like_dom_sf"/>
</dbReference>
<evidence type="ECO:0000256" key="4">
    <source>
        <dbReference type="ARBA" id="ARBA00022723"/>
    </source>
</evidence>
<keyword evidence="2" id="KW-0004">4Fe-4S</keyword>
<dbReference type="InterPro" id="IPR012798">
    <property type="entry name" value="Cbl_synth_CobG-like"/>
</dbReference>
<keyword evidence="6" id="KW-0408">Iron</keyword>
<dbReference type="GO" id="GO:0046872">
    <property type="term" value="F:metal ion binding"/>
    <property type="evidence" value="ECO:0007669"/>
    <property type="project" value="UniProtKB-KW"/>
</dbReference>
<dbReference type="NCBIfam" id="NF007126">
    <property type="entry name" value="PRK09567.1"/>
    <property type="match status" value="1"/>
</dbReference>
<dbReference type="Gene3D" id="3.90.480.10">
    <property type="entry name" value="Sulfite Reductase Hemoprotein,Domain 2"/>
    <property type="match status" value="1"/>
</dbReference>
<evidence type="ECO:0000256" key="5">
    <source>
        <dbReference type="ARBA" id="ARBA00023002"/>
    </source>
</evidence>
<dbReference type="NCBIfam" id="TIGR02435">
    <property type="entry name" value="CobG"/>
    <property type="match status" value="1"/>
</dbReference>
<proteinExistence type="inferred from homology"/>
<dbReference type="InterPro" id="IPR045854">
    <property type="entry name" value="NO2/SO3_Rdtase_4Fe4S_sf"/>
</dbReference>
<dbReference type="GO" id="GO:0050311">
    <property type="term" value="F:sulfite reductase (ferredoxin) activity"/>
    <property type="evidence" value="ECO:0007669"/>
    <property type="project" value="UniProtKB-EC"/>
</dbReference>
<evidence type="ECO:0000256" key="3">
    <source>
        <dbReference type="ARBA" id="ARBA00022617"/>
    </source>
</evidence>
<keyword evidence="11" id="KW-1185">Reference proteome</keyword>
<dbReference type="GO" id="GO:0051539">
    <property type="term" value="F:4 iron, 4 sulfur cluster binding"/>
    <property type="evidence" value="ECO:0007669"/>
    <property type="project" value="UniProtKB-KW"/>
</dbReference>
<dbReference type="Pfam" id="PF01077">
    <property type="entry name" value="NIR_SIR"/>
    <property type="match status" value="2"/>
</dbReference>
<feature type="domain" description="Nitrite/sulphite reductase 4Fe-4S" evidence="8">
    <location>
        <begin position="465"/>
        <end position="576"/>
    </location>
</feature>
<evidence type="ECO:0000313" key="10">
    <source>
        <dbReference type="EMBL" id="QDT58680.1"/>
    </source>
</evidence>
<keyword evidence="7" id="KW-0411">Iron-sulfur</keyword>
<dbReference type="Gene3D" id="3.30.413.10">
    <property type="entry name" value="Sulfite Reductase Hemoprotein, domain 1"/>
    <property type="match status" value="2"/>
</dbReference>
<dbReference type="SUPFAM" id="SSF56014">
    <property type="entry name" value="Nitrite and sulphite reductase 4Fe-4S domain-like"/>
    <property type="match status" value="2"/>
</dbReference>
<evidence type="ECO:0000259" key="9">
    <source>
        <dbReference type="Pfam" id="PF03460"/>
    </source>
</evidence>
<evidence type="ECO:0000256" key="7">
    <source>
        <dbReference type="ARBA" id="ARBA00023014"/>
    </source>
</evidence>
<evidence type="ECO:0000256" key="2">
    <source>
        <dbReference type="ARBA" id="ARBA00022485"/>
    </source>
</evidence>
<dbReference type="InterPro" id="IPR005117">
    <property type="entry name" value="NiRdtase/SiRdtase_haem-b_fer"/>
</dbReference>
<dbReference type="Proteomes" id="UP000315003">
    <property type="component" value="Chromosome"/>
</dbReference>
<dbReference type="PRINTS" id="PR00397">
    <property type="entry name" value="SIROHAEM"/>
</dbReference>
<accession>A0A517SRC1</accession>
<sequence length="615" mass="67416">MSEKESFSEEQKQFLSGFAFGSDVARAVSGLPVVSNSAAPATGKATELTIGAAAPSAPAGPEQIAWQAQQEVLDRGDRLCNEEKAKREKNPLDMWSEIQQRADAGEFPKGTDVFLTKFHGMFYVAPAQNSFMCRMRLPGGLLTAWQLQGLADLADQSAGGYLDVTTRANLQYREIPADQAMNILYGLRDLDVINLGAGGDNIRNCTASPLSGIDPHEFIETIPLARRMHHYILNHREMFGLPRKFNIAFDGGGTISALDDTNDIGFHAVKINEENSDAEFPAGIYFQLTLGGITGHCDFARPTGVLLRADQCVQVAGAIVRVFVRSGDRTDRKKARLKYVLDDWGFERFITEVEQELGDPLPRCDEARLTKSTVEDRLAHIGFHAQKQPGKQYVGVVLPVGRLTSQQARQLALLSRRYGSGEIRLTVWQNLILPDIEEQDVQRVKDALVEMGLGYEASSFRAGLVACTGSGGCKFAAAETKTHGMFLADFLESRFDLDVPINLHLTGCHHSCAQHYIGDIGLLGCKVEQGDDMVDGYHIHFGGGWGMNQGIGRLVFESVAFSDVPAKLASVISAYLQQRHDGESFVAFTARHSDQELQAMDGFPVPEENCQPAMD</sequence>
<gene>
    <name evidence="10" type="primary">sir</name>
    <name evidence="10" type="ORF">SV7mr_11730</name>
</gene>
<protein>
    <submittedName>
        <fullName evidence="10">Sulfite reductase [ferredoxin]</fullName>
        <ecNumber evidence="10">1.8.7.1</ecNumber>
    </submittedName>
</protein>
<dbReference type="EC" id="1.8.7.1" evidence="10"/>
<dbReference type="PANTHER" id="PTHR32439:SF0">
    <property type="entry name" value="FERREDOXIN--NITRITE REDUCTASE, CHLOROPLASTIC"/>
    <property type="match status" value="1"/>
</dbReference>
<evidence type="ECO:0000256" key="6">
    <source>
        <dbReference type="ARBA" id="ARBA00023004"/>
    </source>
</evidence>
<dbReference type="PANTHER" id="PTHR32439">
    <property type="entry name" value="FERREDOXIN--NITRITE REDUCTASE, CHLOROPLASTIC"/>
    <property type="match status" value="1"/>
</dbReference>
<dbReference type="Pfam" id="PF03460">
    <property type="entry name" value="NIR_SIR_ferr"/>
    <property type="match status" value="2"/>
</dbReference>
<dbReference type="EMBL" id="CP036272">
    <property type="protein sequence ID" value="QDT58680.1"/>
    <property type="molecule type" value="Genomic_DNA"/>
</dbReference>
<keyword evidence="5 10" id="KW-0560">Oxidoreductase</keyword>
<evidence type="ECO:0000256" key="1">
    <source>
        <dbReference type="ARBA" id="ARBA00010429"/>
    </source>
</evidence>
<dbReference type="InterPro" id="IPR051329">
    <property type="entry name" value="NIR_SIR_4Fe-4S"/>
</dbReference>
<dbReference type="InterPro" id="IPR006067">
    <property type="entry name" value="NO2/SO3_Rdtase_4Fe4S_dom"/>
</dbReference>
<feature type="domain" description="Nitrite/Sulfite reductase ferredoxin-like" evidence="9">
    <location>
        <begin position="130"/>
        <end position="185"/>
    </location>
</feature>
<dbReference type="RefSeq" id="WP_145269983.1">
    <property type="nucleotide sequence ID" value="NZ_CP036272.1"/>
</dbReference>